<feature type="compositionally biased region" description="Low complexity" evidence="2">
    <location>
        <begin position="272"/>
        <end position="287"/>
    </location>
</feature>
<dbReference type="GO" id="GO:0005667">
    <property type="term" value="C:transcription regulator complex"/>
    <property type="evidence" value="ECO:0007669"/>
    <property type="project" value="TreeGrafter"/>
</dbReference>
<feature type="compositionally biased region" description="Basic and acidic residues" evidence="2">
    <location>
        <begin position="18"/>
        <end position="31"/>
    </location>
</feature>
<dbReference type="AlphaFoldDB" id="A0AAV4HWS2"/>
<feature type="compositionally biased region" description="Low complexity" evidence="2">
    <location>
        <begin position="764"/>
        <end position="784"/>
    </location>
</feature>
<dbReference type="Proteomes" id="UP000762676">
    <property type="component" value="Unassembled WGS sequence"/>
</dbReference>
<feature type="compositionally biased region" description="Low complexity" evidence="2">
    <location>
        <begin position="320"/>
        <end position="341"/>
    </location>
</feature>
<dbReference type="FunFam" id="3.10.260.20:FF:000002">
    <property type="entry name" value="SKI-like oncogene a"/>
    <property type="match status" value="1"/>
</dbReference>
<feature type="compositionally biased region" description="Basic residues" evidence="2">
    <location>
        <begin position="704"/>
        <end position="716"/>
    </location>
</feature>
<feature type="region of interest" description="Disordered" evidence="2">
    <location>
        <begin position="748"/>
        <end position="801"/>
    </location>
</feature>
<evidence type="ECO:0000313" key="4">
    <source>
        <dbReference type="EMBL" id="GFS01121.1"/>
    </source>
</evidence>
<evidence type="ECO:0000259" key="3">
    <source>
        <dbReference type="SMART" id="SM01046"/>
    </source>
</evidence>
<keyword evidence="5" id="KW-1185">Reference proteome</keyword>
<accession>A0AAV4HWS2</accession>
<feature type="compositionally biased region" description="Low complexity" evidence="2">
    <location>
        <begin position="694"/>
        <end position="703"/>
    </location>
</feature>
<dbReference type="InterPro" id="IPR023216">
    <property type="entry name" value="Tscrpt_reg_SKI_SnoN"/>
</dbReference>
<dbReference type="Pfam" id="PF02437">
    <property type="entry name" value="Ski_Sno_DHD"/>
    <property type="match status" value="1"/>
</dbReference>
<dbReference type="Pfam" id="PF08782">
    <property type="entry name" value="c-SKI_SMAD_bind"/>
    <property type="match status" value="1"/>
</dbReference>
<reference evidence="4 5" key="1">
    <citation type="journal article" date="2021" name="Elife">
        <title>Chloroplast acquisition without the gene transfer in kleptoplastic sea slugs, Plakobranchus ocellatus.</title>
        <authorList>
            <person name="Maeda T."/>
            <person name="Takahashi S."/>
            <person name="Yoshida T."/>
            <person name="Shimamura S."/>
            <person name="Takaki Y."/>
            <person name="Nagai Y."/>
            <person name="Toyoda A."/>
            <person name="Suzuki Y."/>
            <person name="Arimoto A."/>
            <person name="Ishii H."/>
            <person name="Satoh N."/>
            <person name="Nishiyama T."/>
            <person name="Hasebe M."/>
            <person name="Maruyama T."/>
            <person name="Minagawa J."/>
            <person name="Obokata J."/>
            <person name="Shigenobu S."/>
        </authorList>
    </citation>
    <scope>NUCLEOTIDE SEQUENCE [LARGE SCALE GENOMIC DNA]</scope>
</reference>
<dbReference type="InterPro" id="IPR003380">
    <property type="entry name" value="SKI/SNO/DAC"/>
</dbReference>
<dbReference type="InterPro" id="IPR009061">
    <property type="entry name" value="DNA-bd_dom_put_sf"/>
</dbReference>
<evidence type="ECO:0000313" key="5">
    <source>
        <dbReference type="Proteomes" id="UP000762676"/>
    </source>
</evidence>
<dbReference type="PANTHER" id="PTHR10005">
    <property type="entry name" value="SKI ONCOGENE-RELATED"/>
    <property type="match status" value="1"/>
</dbReference>
<feature type="region of interest" description="Disordered" evidence="2">
    <location>
        <begin position="693"/>
        <end position="727"/>
    </location>
</feature>
<feature type="region of interest" description="Disordered" evidence="2">
    <location>
        <begin position="1"/>
        <end position="60"/>
    </location>
</feature>
<feature type="domain" description="c-SKI SMAD4-binding" evidence="3">
    <location>
        <begin position="162"/>
        <end position="255"/>
    </location>
</feature>
<dbReference type="GO" id="GO:0000981">
    <property type="term" value="F:DNA-binding transcription factor activity, RNA polymerase II-specific"/>
    <property type="evidence" value="ECO:0007669"/>
    <property type="project" value="TreeGrafter"/>
</dbReference>
<feature type="compositionally biased region" description="Basic and acidic residues" evidence="2">
    <location>
        <begin position="465"/>
        <end position="489"/>
    </location>
</feature>
<feature type="region of interest" description="Disordered" evidence="2">
    <location>
        <begin position="415"/>
        <end position="548"/>
    </location>
</feature>
<dbReference type="EMBL" id="BMAT01012881">
    <property type="protein sequence ID" value="GFS01121.1"/>
    <property type="molecule type" value="Genomic_DNA"/>
</dbReference>
<dbReference type="FunFam" id="3.10.390.10:FF:000002">
    <property type="entry name" value="Putative ski oncogene"/>
    <property type="match status" value="1"/>
</dbReference>
<name>A0AAV4HWS2_9GAST</name>
<dbReference type="InterPro" id="IPR037000">
    <property type="entry name" value="Ski_DNA-bd_sf"/>
</dbReference>
<dbReference type="GO" id="GO:0000978">
    <property type="term" value="F:RNA polymerase II cis-regulatory region sequence-specific DNA binding"/>
    <property type="evidence" value="ECO:0007669"/>
    <property type="project" value="TreeGrafter"/>
</dbReference>
<dbReference type="GO" id="GO:0030514">
    <property type="term" value="P:negative regulation of BMP signaling pathway"/>
    <property type="evidence" value="ECO:0007669"/>
    <property type="project" value="TreeGrafter"/>
</dbReference>
<feature type="region of interest" description="Disordered" evidence="2">
    <location>
        <begin position="251"/>
        <end position="344"/>
    </location>
</feature>
<dbReference type="GO" id="GO:0005737">
    <property type="term" value="C:cytoplasm"/>
    <property type="evidence" value="ECO:0007669"/>
    <property type="project" value="TreeGrafter"/>
</dbReference>
<sequence>MSSGDNGYHKSLAGSRPNPEKLSVEKSDYERNFVAPAPVPPQQMPVFAPGDTSRSERSDTKLEGETIACFTVGGEKRLCLPQILHTVLQDFKLPQINAVCDELHIFCSRCSPSQLVTLKLMHILPETAPSCGLITKTDAERLCNALLHSNPERSNEPVSPNSFKVYHECFGKCKGIFNPEVYTSADAKCIRCVVCYGIFAPDKFVCHSHKSPENRTCHWGFDSAKWRSYLLLAKDQNLNDGRLQDALDEVKARFDPTHKSKRKQSPERSAPRRVSSEASSSSSSTPAKRAKTESSCSPARSRSRSVSPATNASSRRRTSGEGAASARSPASPPETSESGASWEASSLRHQMAAYHMWPQAMHEAIKEGKLMPPPAIMRECLVGILPSYLHTGPPVLQNPERVIPFSESERYERHYTPNVSLAPSSGQKSGGDGQDEDETEGFSVGDDSKRLDYSKRRRRSSPSPEKLEAGRSRGRADDQGEDDHREERPHKRHRSQSPAATGESYPGQQQRQSQSLSRAVVDTRDYDLPTDTDTESSSLASPTESCQDAVRLSTDQPLSGGGGGSITPESSLEREMTMIRQALQGKVDTSLEGQTRFLQEYARLRSKTEESLHWMVANTAALKRQYYELEDLHAQKERSLRKLAMDNHTQKEQHKKILCELESRLRDLEVLYREACSENHALRRELTYRANAASSSSSPLSHHLNQHHLHHHPHHHSSLDKAKAMSSSNGVLAASGSILNGKSRLRLALDGGRGPSEGMLSPRSGSSALEQSSVSASAAASGSSEPCHQLDIKREREITVD</sequence>
<feature type="compositionally biased region" description="Polar residues" evidence="2">
    <location>
        <begin position="535"/>
        <end position="546"/>
    </location>
</feature>
<dbReference type="GO" id="GO:0005634">
    <property type="term" value="C:nucleus"/>
    <property type="evidence" value="ECO:0007669"/>
    <property type="project" value="TreeGrafter"/>
</dbReference>
<dbReference type="SUPFAM" id="SSF63763">
    <property type="entry name" value="SAND domain-like"/>
    <property type="match status" value="1"/>
</dbReference>
<proteinExistence type="inferred from homology"/>
<dbReference type="InterPro" id="IPR014890">
    <property type="entry name" value="c-SKI_SMAD4-bd_dom"/>
</dbReference>
<dbReference type="InterPro" id="IPR010919">
    <property type="entry name" value="SAND-like_dom_sf"/>
</dbReference>
<feature type="compositionally biased region" description="Low complexity" evidence="2">
    <location>
        <begin position="294"/>
        <end position="309"/>
    </location>
</feature>
<gene>
    <name evidence="4" type="ORF">ElyMa_006415100</name>
</gene>
<dbReference type="Gene3D" id="3.10.390.10">
    <property type="entry name" value="SAND domain-like"/>
    <property type="match status" value="1"/>
</dbReference>
<evidence type="ECO:0000256" key="2">
    <source>
        <dbReference type="SAM" id="MobiDB-lite"/>
    </source>
</evidence>
<feature type="compositionally biased region" description="Basic and acidic residues" evidence="2">
    <location>
        <begin position="788"/>
        <end position="801"/>
    </location>
</feature>
<dbReference type="SUPFAM" id="SSF46955">
    <property type="entry name" value="Putative DNA-binding domain"/>
    <property type="match status" value="1"/>
</dbReference>
<dbReference type="PANTHER" id="PTHR10005:SF25">
    <property type="entry name" value="SNO ONCOGENE, ISOFORM B"/>
    <property type="match status" value="1"/>
</dbReference>
<dbReference type="Gene3D" id="3.10.260.20">
    <property type="entry name" value="Ski"/>
    <property type="match status" value="1"/>
</dbReference>
<dbReference type="GO" id="GO:0046332">
    <property type="term" value="F:SMAD binding"/>
    <property type="evidence" value="ECO:0007669"/>
    <property type="project" value="InterPro"/>
</dbReference>
<organism evidence="4 5">
    <name type="scientific">Elysia marginata</name>
    <dbReference type="NCBI Taxonomy" id="1093978"/>
    <lineage>
        <taxon>Eukaryota</taxon>
        <taxon>Metazoa</taxon>
        <taxon>Spiralia</taxon>
        <taxon>Lophotrochozoa</taxon>
        <taxon>Mollusca</taxon>
        <taxon>Gastropoda</taxon>
        <taxon>Heterobranchia</taxon>
        <taxon>Euthyneura</taxon>
        <taxon>Panpulmonata</taxon>
        <taxon>Sacoglossa</taxon>
        <taxon>Placobranchoidea</taxon>
        <taxon>Plakobranchidae</taxon>
        <taxon>Elysia</taxon>
    </lineage>
</organism>
<feature type="compositionally biased region" description="Low complexity" evidence="2">
    <location>
        <begin position="508"/>
        <end position="518"/>
    </location>
</feature>
<dbReference type="SMART" id="SM01046">
    <property type="entry name" value="c-SKI_SMAD_bind"/>
    <property type="match status" value="1"/>
</dbReference>
<evidence type="ECO:0000256" key="1">
    <source>
        <dbReference type="ARBA" id="ARBA00009513"/>
    </source>
</evidence>
<comment type="similarity">
    <text evidence="1">Belongs to the SKI family.</text>
</comment>
<dbReference type="CDD" id="cd21079">
    <property type="entry name" value="DHD_Ski_Sno"/>
    <property type="match status" value="1"/>
</dbReference>
<protein>
    <submittedName>
        <fullName evidence="4">SKI oncogene-like</fullName>
    </submittedName>
</protein>
<feature type="compositionally biased region" description="Basic and acidic residues" evidence="2">
    <location>
        <begin position="251"/>
        <end position="270"/>
    </location>
</feature>
<comment type="caution">
    <text evidence="4">The sequence shown here is derived from an EMBL/GenBank/DDBJ whole genome shotgun (WGS) entry which is preliminary data.</text>
</comment>